<organism evidence="4 5">
    <name type="scientific">Sporormia fimetaria CBS 119925</name>
    <dbReference type="NCBI Taxonomy" id="1340428"/>
    <lineage>
        <taxon>Eukaryota</taxon>
        <taxon>Fungi</taxon>
        <taxon>Dikarya</taxon>
        <taxon>Ascomycota</taxon>
        <taxon>Pezizomycotina</taxon>
        <taxon>Dothideomycetes</taxon>
        <taxon>Pleosporomycetidae</taxon>
        <taxon>Pleosporales</taxon>
        <taxon>Sporormiaceae</taxon>
        <taxon>Sporormia</taxon>
    </lineage>
</organism>
<dbReference type="PANTHER" id="PTHR24320:SF272">
    <property type="entry name" value="NAD(P)-BINDING ROSSMANN-FOLD SUPERFAMILY PROTEIN"/>
    <property type="match status" value="1"/>
</dbReference>
<comment type="similarity">
    <text evidence="1">Belongs to the short-chain dehydrogenases/reductases (SDR) family.</text>
</comment>
<evidence type="ECO:0000313" key="4">
    <source>
        <dbReference type="EMBL" id="KAF2744883.1"/>
    </source>
</evidence>
<dbReference type="PRINTS" id="PR00081">
    <property type="entry name" value="GDHRDH"/>
</dbReference>
<dbReference type="InterPro" id="IPR002347">
    <property type="entry name" value="SDR_fam"/>
</dbReference>
<feature type="region of interest" description="Disordered" evidence="3">
    <location>
        <begin position="1"/>
        <end position="21"/>
    </location>
</feature>
<dbReference type="GO" id="GO:0016491">
    <property type="term" value="F:oxidoreductase activity"/>
    <property type="evidence" value="ECO:0007669"/>
    <property type="project" value="UniProtKB-KW"/>
</dbReference>
<dbReference type="EMBL" id="MU006586">
    <property type="protein sequence ID" value="KAF2744883.1"/>
    <property type="molecule type" value="Genomic_DNA"/>
</dbReference>
<proteinExistence type="inferred from homology"/>
<evidence type="ECO:0000256" key="3">
    <source>
        <dbReference type="SAM" id="MobiDB-lite"/>
    </source>
</evidence>
<keyword evidence="5" id="KW-1185">Reference proteome</keyword>
<accession>A0A6A6V498</accession>
<evidence type="ECO:0000256" key="1">
    <source>
        <dbReference type="ARBA" id="ARBA00006484"/>
    </source>
</evidence>
<dbReference type="InterPro" id="IPR036291">
    <property type="entry name" value="NAD(P)-bd_dom_sf"/>
</dbReference>
<name>A0A6A6V498_9PLEO</name>
<evidence type="ECO:0000256" key="2">
    <source>
        <dbReference type="ARBA" id="ARBA00023002"/>
    </source>
</evidence>
<protein>
    <submittedName>
        <fullName evidence="4">Putative short-chain dehydrogenase</fullName>
    </submittedName>
</protein>
<dbReference type="Proteomes" id="UP000799440">
    <property type="component" value="Unassembled WGS sequence"/>
</dbReference>
<dbReference type="SUPFAM" id="SSF51735">
    <property type="entry name" value="NAD(P)-binding Rossmann-fold domains"/>
    <property type="match status" value="1"/>
</dbReference>
<dbReference type="AlphaFoldDB" id="A0A6A6V498"/>
<dbReference type="Gene3D" id="3.40.50.720">
    <property type="entry name" value="NAD(P)-binding Rossmann-like Domain"/>
    <property type="match status" value="1"/>
</dbReference>
<gene>
    <name evidence="4" type="ORF">M011DRAFT_496113</name>
</gene>
<feature type="compositionally biased region" description="Polar residues" evidence="3">
    <location>
        <begin position="1"/>
        <end position="15"/>
    </location>
</feature>
<reference evidence="4" key="1">
    <citation type="journal article" date="2020" name="Stud. Mycol.">
        <title>101 Dothideomycetes genomes: a test case for predicting lifestyles and emergence of pathogens.</title>
        <authorList>
            <person name="Haridas S."/>
            <person name="Albert R."/>
            <person name="Binder M."/>
            <person name="Bloem J."/>
            <person name="Labutti K."/>
            <person name="Salamov A."/>
            <person name="Andreopoulos B."/>
            <person name="Baker S."/>
            <person name="Barry K."/>
            <person name="Bills G."/>
            <person name="Bluhm B."/>
            <person name="Cannon C."/>
            <person name="Castanera R."/>
            <person name="Culley D."/>
            <person name="Daum C."/>
            <person name="Ezra D."/>
            <person name="Gonzalez J."/>
            <person name="Henrissat B."/>
            <person name="Kuo A."/>
            <person name="Liang C."/>
            <person name="Lipzen A."/>
            <person name="Lutzoni F."/>
            <person name="Magnuson J."/>
            <person name="Mondo S."/>
            <person name="Nolan M."/>
            <person name="Ohm R."/>
            <person name="Pangilinan J."/>
            <person name="Park H.-J."/>
            <person name="Ramirez L."/>
            <person name="Alfaro M."/>
            <person name="Sun H."/>
            <person name="Tritt A."/>
            <person name="Yoshinaga Y."/>
            <person name="Zwiers L.-H."/>
            <person name="Turgeon B."/>
            <person name="Goodwin S."/>
            <person name="Spatafora J."/>
            <person name="Crous P."/>
            <person name="Grigoriev I."/>
        </authorList>
    </citation>
    <scope>NUCLEOTIDE SEQUENCE</scope>
    <source>
        <strain evidence="4">CBS 119925</strain>
    </source>
</reference>
<dbReference type="OrthoDB" id="191139at2759"/>
<keyword evidence="2" id="KW-0560">Oxidoreductase</keyword>
<evidence type="ECO:0000313" key="5">
    <source>
        <dbReference type="Proteomes" id="UP000799440"/>
    </source>
</evidence>
<sequence length="343" mass="37060">MSTRYASVHNRTTLSGPGDARPTALQIISDENLTNALSDKTILITGVSSGIGVETLRALHATGAHCIGTVRSLSAGQSVVSSILASNPNGGAISLVEIELGSLDSVHRGAAEILRVCSGDLNIMICNAGIMAPPLRRTKDGNESQFGVNHLSHFLLFNLLTSTLLSSATPEFPSRVVTVSSLGHRESTVRLHDPNFLAQDGNEYNKWLGYGSSKTANIWMANYITRHYSAQHLHGISLHPGLIFTNLSREMSEEEAAPFMADEAKRVSKSVEQGAATSVLVAVGKEWRDKGGVWVSDCQIQEKWDGKKGLLEDDGYAEWAFDEAGEEELWRVSREMVGLKAGE</sequence>
<dbReference type="Pfam" id="PF00106">
    <property type="entry name" value="adh_short"/>
    <property type="match status" value="1"/>
</dbReference>
<dbReference type="PANTHER" id="PTHR24320">
    <property type="entry name" value="RETINOL DEHYDROGENASE"/>
    <property type="match status" value="1"/>
</dbReference>